<dbReference type="Pfam" id="PF00583">
    <property type="entry name" value="Acetyltransf_1"/>
    <property type="match status" value="1"/>
</dbReference>
<protein>
    <submittedName>
        <fullName evidence="5">Spermidine/spermine N(1)-acetyltransferase-like protein 1</fullName>
    </submittedName>
</protein>
<dbReference type="InterPro" id="IPR000182">
    <property type="entry name" value="GNAT_dom"/>
</dbReference>
<dbReference type="SUPFAM" id="SSF55729">
    <property type="entry name" value="Acyl-CoA N-acyltransferases (Nat)"/>
    <property type="match status" value="1"/>
</dbReference>
<organism evidence="5 6">
    <name type="scientific">Aphis craccivora</name>
    <name type="common">Cowpea aphid</name>
    <dbReference type="NCBI Taxonomy" id="307492"/>
    <lineage>
        <taxon>Eukaryota</taxon>
        <taxon>Metazoa</taxon>
        <taxon>Ecdysozoa</taxon>
        <taxon>Arthropoda</taxon>
        <taxon>Hexapoda</taxon>
        <taxon>Insecta</taxon>
        <taxon>Pterygota</taxon>
        <taxon>Neoptera</taxon>
        <taxon>Paraneoptera</taxon>
        <taxon>Hemiptera</taxon>
        <taxon>Sternorrhyncha</taxon>
        <taxon>Aphidomorpha</taxon>
        <taxon>Aphidoidea</taxon>
        <taxon>Aphididae</taxon>
        <taxon>Aphidini</taxon>
        <taxon>Aphis</taxon>
        <taxon>Aphis</taxon>
    </lineage>
</organism>
<gene>
    <name evidence="5" type="ORF">FWK35_00031995</name>
</gene>
<accession>A0A6G0Y803</accession>
<dbReference type="InterPro" id="IPR016181">
    <property type="entry name" value="Acyl_CoA_acyltransferase"/>
</dbReference>
<dbReference type="OrthoDB" id="7305308at2759"/>
<sequence>MSRMKTLCAMESLVEGVPQINFIICPALIDDCDQIYELVQEYYSEYGIPSSRQLNKDTFRKDGFESQNPSFQCFIAKTRKEEDVIIGFVLWFRPSENSTGQPVFLEALYVSKPYRQKYVEQALFEKTIQIY</sequence>
<evidence type="ECO:0000256" key="2">
    <source>
        <dbReference type="ARBA" id="ARBA00022679"/>
    </source>
</evidence>
<dbReference type="Proteomes" id="UP000478052">
    <property type="component" value="Unassembled WGS sequence"/>
</dbReference>
<dbReference type="EMBL" id="VUJU01005566">
    <property type="protein sequence ID" value="KAF0750853.1"/>
    <property type="molecule type" value="Genomic_DNA"/>
</dbReference>
<dbReference type="Gene3D" id="3.40.630.30">
    <property type="match status" value="1"/>
</dbReference>
<keyword evidence="2 5" id="KW-0808">Transferase</keyword>
<proteinExistence type="inferred from homology"/>
<reference evidence="5 6" key="1">
    <citation type="submission" date="2019-08" db="EMBL/GenBank/DDBJ databases">
        <title>Whole genome of Aphis craccivora.</title>
        <authorList>
            <person name="Voronova N.V."/>
            <person name="Shulinski R.S."/>
            <person name="Bandarenka Y.V."/>
            <person name="Zhorov D.G."/>
            <person name="Warner D."/>
        </authorList>
    </citation>
    <scope>NUCLEOTIDE SEQUENCE [LARGE SCALE GENOMIC DNA]</scope>
    <source>
        <strain evidence="5">180601</strain>
        <tissue evidence="5">Whole Body</tissue>
    </source>
</reference>
<evidence type="ECO:0000256" key="1">
    <source>
        <dbReference type="ARBA" id="ARBA00008694"/>
    </source>
</evidence>
<evidence type="ECO:0000256" key="3">
    <source>
        <dbReference type="ARBA" id="ARBA00023315"/>
    </source>
</evidence>
<comment type="similarity">
    <text evidence="1">Belongs to the acetyltransferase family.</text>
</comment>
<dbReference type="PANTHER" id="PTHR10545:SF29">
    <property type="entry name" value="GH14572P-RELATED"/>
    <property type="match status" value="1"/>
</dbReference>
<evidence type="ECO:0000259" key="4">
    <source>
        <dbReference type="Pfam" id="PF00583"/>
    </source>
</evidence>
<comment type="caution">
    <text evidence="5">The sequence shown here is derived from an EMBL/GenBank/DDBJ whole genome shotgun (WGS) entry which is preliminary data.</text>
</comment>
<dbReference type="InterPro" id="IPR051016">
    <property type="entry name" value="Diverse_Substrate_AcTransf"/>
</dbReference>
<dbReference type="GO" id="GO:0008080">
    <property type="term" value="F:N-acetyltransferase activity"/>
    <property type="evidence" value="ECO:0007669"/>
    <property type="project" value="UniProtKB-ARBA"/>
</dbReference>
<evidence type="ECO:0000313" key="5">
    <source>
        <dbReference type="EMBL" id="KAF0750853.1"/>
    </source>
</evidence>
<dbReference type="PANTHER" id="PTHR10545">
    <property type="entry name" value="DIAMINE N-ACETYLTRANSFERASE"/>
    <property type="match status" value="1"/>
</dbReference>
<evidence type="ECO:0000313" key="6">
    <source>
        <dbReference type="Proteomes" id="UP000478052"/>
    </source>
</evidence>
<keyword evidence="6" id="KW-1185">Reference proteome</keyword>
<keyword evidence="3" id="KW-0012">Acyltransferase</keyword>
<feature type="domain" description="N-acetyltransferase" evidence="4">
    <location>
        <begin position="34"/>
        <end position="126"/>
    </location>
</feature>
<dbReference type="AlphaFoldDB" id="A0A6G0Y803"/>
<name>A0A6G0Y803_APHCR</name>